<proteinExistence type="predicted"/>
<reference evidence="2 3" key="1">
    <citation type="journal article" date="2020" name="Phytopathology">
        <title>Genome Sequence Resources of Colletotrichum truncatum, C. plurivorum, C. musicola, and C. sojae: Four Species Pathogenic to Soybean (Glycine max).</title>
        <authorList>
            <person name="Rogerio F."/>
            <person name="Boufleur T.R."/>
            <person name="Ciampi-Guillardi M."/>
            <person name="Sukno S.A."/>
            <person name="Thon M.R."/>
            <person name="Massola Junior N.S."/>
            <person name="Baroncelli R."/>
        </authorList>
    </citation>
    <scope>NUCLEOTIDE SEQUENCE [LARGE SCALE GENOMIC DNA]</scope>
    <source>
        <strain evidence="2 3">LFN0009</strain>
    </source>
</reference>
<name>A0A8H6N1H9_9PEZI</name>
<protein>
    <submittedName>
        <fullName evidence="2">Uncharacterized protein</fullName>
    </submittedName>
</protein>
<evidence type="ECO:0000256" key="1">
    <source>
        <dbReference type="SAM" id="MobiDB-lite"/>
    </source>
</evidence>
<gene>
    <name evidence="2" type="ORF">CSOJ01_03139</name>
</gene>
<feature type="region of interest" description="Disordered" evidence="1">
    <location>
        <begin position="18"/>
        <end position="101"/>
    </location>
</feature>
<accession>A0A8H6N1H9</accession>
<evidence type="ECO:0000313" key="3">
    <source>
        <dbReference type="Proteomes" id="UP000652219"/>
    </source>
</evidence>
<dbReference type="AlphaFoldDB" id="A0A8H6N1H9"/>
<evidence type="ECO:0000313" key="2">
    <source>
        <dbReference type="EMBL" id="KAF6816076.1"/>
    </source>
</evidence>
<organism evidence="2 3">
    <name type="scientific">Colletotrichum sojae</name>
    <dbReference type="NCBI Taxonomy" id="2175907"/>
    <lineage>
        <taxon>Eukaryota</taxon>
        <taxon>Fungi</taxon>
        <taxon>Dikarya</taxon>
        <taxon>Ascomycota</taxon>
        <taxon>Pezizomycotina</taxon>
        <taxon>Sordariomycetes</taxon>
        <taxon>Hypocreomycetidae</taxon>
        <taxon>Glomerellales</taxon>
        <taxon>Glomerellaceae</taxon>
        <taxon>Colletotrichum</taxon>
        <taxon>Colletotrichum orchidearum species complex</taxon>
    </lineage>
</organism>
<dbReference type="Proteomes" id="UP000652219">
    <property type="component" value="Unassembled WGS sequence"/>
</dbReference>
<comment type="caution">
    <text evidence="2">The sequence shown here is derived from an EMBL/GenBank/DDBJ whole genome shotgun (WGS) entry which is preliminary data.</text>
</comment>
<feature type="compositionally biased region" description="Pro residues" evidence="1">
    <location>
        <begin position="67"/>
        <end position="81"/>
    </location>
</feature>
<keyword evidence="3" id="KW-1185">Reference proteome</keyword>
<dbReference type="EMBL" id="WIGN01000030">
    <property type="protein sequence ID" value="KAF6816076.1"/>
    <property type="molecule type" value="Genomic_DNA"/>
</dbReference>
<sequence>MISSTYTNLFNKDYVPAYISHGETSGPEAHDDPLPPVQDFVSGIINRLPTDPPTPPGGGRGGRNGPGPNPPPDTTTPPATPSLPAIAPDSMLSDLTPGGGPAAARLLGTLAGGV</sequence>